<protein>
    <submittedName>
        <fullName evidence="1">Uncharacterized protein</fullName>
    </submittedName>
</protein>
<proteinExistence type="predicted"/>
<organism evidence="1 2">
    <name type="scientific">Bacteroides uniformis</name>
    <dbReference type="NCBI Taxonomy" id="820"/>
    <lineage>
        <taxon>Bacteria</taxon>
        <taxon>Pseudomonadati</taxon>
        <taxon>Bacteroidota</taxon>
        <taxon>Bacteroidia</taxon>
        <taxon>Bacteroidales</taxon>
        <taxon>Bacteroidaceae</taxon>
        <taxon>Bacteroides</taxon>
    </lineage>
</organism>
<dbReference type="EMBL" id="CZAO01000012">
    <property type="protein sequence ID" value="CUP89554.1"/>
    <property type="molecule type" value="Genomic_DNA"/>
</dbReference>
<sequence length="121" mass="13546">MNHTDFFTRTRAIKAQEYKELYAAIELHGGCYEWKQENGNCPIIAVNIDSIQPSPADVIIYKAAIEDGRMQLRGVEKEYGNEVDFNPDDAFAGHLSSIIDHLPPVNGVNDVTPQNRKEATV</sequence>
<accession>A0A174RVB1</accession>
<dbReference type="RefSeq" id="WP_253281490.1">
    <property type="nucleotide sequence ID" value="NZ_CZAO01000012.1"/>
</dbReference>
<evidence type="ECO:0000313" key="1">
    <source>
        <dbReference type="EMBL" id="CUP89554.1"/>
    </source>
</evidence>
<name>A0A174RVB1_BACUN</name>
<dbReference type="AlphaFoldDB" id="A0A174RVB1"/>
<reference evidence="1 2" key="1">
    <citation type="submission" date="2015-09" db="EMBL/GenBank/DDBJ databases">
        <authorList>
            <consortium name="Pathogen Informatics"/>
        </authorList>
    </citation>
    <scope>NUCLEOTIDE SEQUENCE [LARGE SCALE GENOMIC DNA]</scope>
    <source>
        <strain evidence="1 2">2789STDY5834898</strain>
    </source>
</reference>
<evidence type="ECO:0000313" key="2">
    <source>
        <dbReference type="Proteomes" id="UP000095766"/>
    </source>
</evidence>
<gene>
    <name evidence="1" type="ORF">ERS852510_02594</name>
</gene>
<dbReference type="Proteomes" id="UP000095766">
    <property type="component" value="Unassembled WGS sequence"/>
</dbReference>